<evidence type="ECO:0000313" key="3">
    <source>
        <dbReference type="Proteomes" id="UP001257277"/>
    </source>
</evidence>
<organism evidence="2 3">
    <name type="scientific">Asprobacillus argus</name>
    <dbReference type="NCBI Taxonomy" id="3076534"/>
    <lineage>
        <taxon>Bacteria</taxon>
        <taxon>Pseudomonadati</taxon>
        <taxon>Bacteroidota</taxon>
        <taxon>Flavobacteriia</taxon>
        <taxon>Flavobacteriales</taxon>
        <taxon>Flavobacteriaceae</taxon>
        <taxon>Asprobacillus</taxon>
    </lineage>
</organism>
<keyword evidence="3" id="KW-1185">Reference proteome</keyword>
<evidence type="ECO:0000256" key="1">
    <source>
        <dbReference type="SAM" id="SignalP"/>
    </source>
</evidence>
<evidence type="ECO:0000313" key="2">
    <source>
        <dbReference type="EMBL" id="MDT7832493.1"/>
    </source>
</evidence>
<dbReference type="EMBL" id="JAVTTO010000003">
    <property type="protein sequence ID" value="MDT7832493.1"/>
    <property type="molecule type" value="Genomic_DNA"/>
</dbReference>
<accession>A0ABU3LH76</accession>
<proteinExistence type="predicted"/>
<reference evidence="2 3" key="1">
    <citation type="submission" date="2023-09" db="EMBL/GenBank/DDBJ databases">
        <title>Novel taxa isolated from Blanes Bay.</title>
        <authorList>
            <person name="Rey-Velasco X."/>
            <person name="Lucena T."/>
        </authorList>
    </citation>
    <scope>NUCLEOTIDE SEQUENCE [LARGE SCALE GENOMIC DNA]</scope>
    <source>
        <strain evidence="2 3">S356</strain>
    </source>
</reference>
<feature type="signal peptide" evidence="1">
    <location>
        <begin position="1"/>
        <end position="19"/>
    </location>
</feature>
<evidence type="ECO:0008006" key="4">
    <source>
        <dbReference type="Google" id="ProtNLM"/>
    </source>
</evidence>
<dbReference type="Proteomes" id="UP001257277">
    <property type="component" value="Unassembled WGS sequence"/>
</dbReference>
<sequence length="322" mass="35973">MKIRLVLFFMLLSITYATSQTCCSGGVPLSNNIGLPILEKGTWQIGMFYDYNNLNTLNDGRESLNDDSRLRITHSVLVNLGYSISDNLSVEGLFTWVNQRRNITQFGNSNLDQTSGIGDAIVLGRYRIVNKSDYEISVGAGAKLPIGSTTNKNDAGITLNADLQPGSNALDIIYITSFSKRFSFRQSMNFSTRLTYRSTGTNNEYLGSSKYKFGNEFQAFLSVSDQFLLFKQIVVPSISFKFRDVKRDMIDGNEITSTGGNWVFLIPDFSINLTPQILFTTRLEVPLYANVRGTQLTPTYRISTGVSIQLSKKRGLQINNTI</sequence>
<dbReference type="RefSeq" id="WP_349241753.1">
    <property type="nucleotide sequence ID" value="NZ_JAVTTO010000003.1"/>
</dbReference>
<gene>
    <name evidence="2" type="ORF">RQM59_08885</name>
</gene>
<name>A0ABU3LH76_9FLAO</name>
<keyword evidence="1" id="KW-0732">Signal</keyword>
<comment type="caution">
    <text evidence="2">The sequence shown here is derived from an EMBL/GenBank/DDBJ whole genome shotgun (WGS) entry which is preliminary data.</text>
</comment>
<protein>
    <recommendedName>
        <fullName evidence="4">Transporter</fullName>
    </recommendedName>
</protein>
<feature type="chain" id="PRO_5045292233" description="Transporter" evidence="1">
    <location>
        <begin position="20"/>
        <end position="322"/>
    </location>
</feature>